<sequence>MNILEKYISEIFDFENNQDPTSFEDRSGPPEELPAVIGLISLNFQELEEEIEKRIIQMTQVEAKIGQIITSELAFRNKINLFASLYYHLKDTYHFNSLPDYEMGYLKELLKALTKCEELRNQMLHSTIKKDWKTKKIERKKVTAKAKKGLTEINQQVDIPFLYNVSDYIVSMQMELEQFFIGFKKTLPNTADSK</sequence>
<dbReference type="EMBL" id="CP113088">
    <property type="protein sequence ID" value="WAC03508.1"/>
    <property type="molecule type" value="Genomic_DNA"/>
</dbReference>
<dbReference type="Proteomes" id="UP001164705">
    <property type="component" value="Chromosome"/>
</dbReference>
<name>A0A9E8MXJ1_9FLAO</name>
<gene>
    <name evidence="1" type="ORF">N7U66_08505</name>
</gene>
<evidence type="ECO:0000313" key="2">
    <source>
        <dbReference type="Proteomes" id="UP001164705"/>
    </source>
</evidence>
<organism evidence="1 2">
    <name type="scientific">Lacinutrix neustonica</name>
    <dbReference type="NCBI Taxonomy" id="2980107"/>
    <lineage>
        <taxon>Bacteria</taxon>
        <taxon>Pseudomonadati</taxon>
        <taxon>Bacteroidota</taxon>
        <taxon>Flavobacteriia</taxon>
        <taxon>Flavobacteriales</taxon>
        <taxon>Flavobacteriaceae</taxon>
        <taxon>Lacinutrix</taxon>
    </lineage>
</organism>
<dbReference type="KEGG" id="lnu:N7U66_08505"/>
<reference evidence="1" key="1">
    <citation type="submission" date="2022-11" db="EMBL/GenBank/DDBJ databases">
        <title>Lacinutrix neustonica HL-RS19T sp. nov., isolated from the surface microlayer sample of brackish Lake Shihwa.</title>
        <authorList>
            <person name="Choi J.Y."/>
            <person name="Hwang C.Y."/>
        </authorList>
    </citation>
    <scope>NUCLEOTIDE SEQUENCE</scope>
    <source>
        <strain evidence="1">HL-RS19</strain>
    </source>
</reference>
<evidence type="ECO:0000313" key="1">
    <source>
        <dbReference type="EMBL" id="WAC03508.1"/>
    </source>
</evidence>
<keyword evidence="2" id="KW-1185">Reference proteome</keyword>
<dbReference type="AlphaFoldDB" id="A0A9E8MXJ1"/>
<proteinExistence type="predicted"/>
<dbReference type="RefSeq" id="WP_267678091.1">
    <property type="nucleotide sequence ID" value="NZ_CP113088.1"/>
</dbReference>
<protein>
    <submittedName>
        <fullName evidence="1">Uncharacterized protein</fullName>
    </submittedName>
</protein>
<accession>A0A9E8MXJ1</accession>